<accession>A0A6J5M3J7</accession>
<gene>
    <name evidence="1" type="ORF">UFOVP395_127</name>
</gene>
<name>A0A6J5M3J7_9CAUD</name>
<protein>
    <submittedName>
        <fullName evidence="1">Uncharacterized protein</fullName>
    </submittedName>
</protein>
<proteinExistence type="predicted"/>
<reference evidence="1" key="1">
    <citation type="submission" date="2020-04" db="EMBL/GenBank/DDBJ databases">
        <authorList>
            <person name="Chiriac C."/>
            <person name="Salcher M."/>
            <person name="Ghai R."/>
            <person name="Kavagutti S V."/>
        </authorList>
    </citation>
    <scope>NUCLEOTIDE SEQUENCE</scope>
</reference>
<evidence type="ECO:0000313" key="1">
    <source>
        <dbReference type="EMBL" id="CAB4140792.1"/>
    </source>
</evidence>
<sequence length="82" mass="9261">MPSYTFLNTQSGEVFTTIMSIAEREDYLKANPHIQQQLISAPALGDSIRLGLKKPDNGFRDRLKEIKKHHSKGITKSTVNTF</sequence>
<dbReference type="EMBL" id="LR796380">
    <property type="protein sequence ID" value="CAB4140792.1"/>
    <property type="molecule type" value="Genomic_DNA"/>
</dbReference>
<organism evidence="1">
    <name type="scientific">uncultured Caudovirales phage</name>
    <dbReference type="NCBI Taxonomy" id="2100421"/>
    <lineage>
        <taxon>Viruses</taxon>
        <taxon>Duplodnaviria</taxon>
        <taxon>Heunggongvirae</taxon>
        <taxon>Uroviricota</taxon>
        <taxon>Caudoviricetes</taxon>
        <taxon>Peduoviridae</taxon>
        <taxon>Maltschvirus</taxon>
        <taxon>Maltschvirus maltsch</taxon>
    </lineage>
</organism>